<protein>
    <recommendedName>
        <fullName evidence="2">DUF7054 domain-containing protein</fullName>
    </recommendedName>
</protein>
<dbReference type="InterPro" id="IPR055482">
    <property type="entry name" value="DUF7054"/>
</dbReference>
<evidence type="ECO:0000256" key="1">
    <source>
        <dbReference type="SAM" id="MobiDB-lite"/>
    </source>
</evidence>
<dbReference type="PANTHER" id="PTHR33270:SF24">
    <property type="entry name" value="EXPRESSED PROTEIN"/>
    <property type="match status" value="1"/>
</dbReference>
<evidence type="ECO:0000313" key="3">
    <source>
        <dbReference type="EMBL" id="MQL90249.1"/>
    </source>
</evidence>
<feature type="region of interest" description="Disordered" evidence="1">
    <location>
        <begin position="1"/>
        <end position="24"/>
    </location>
</feature>
<comment type="caution">
    <text evidence="3">The sequence shown here is derived from an EMBL/GenBank/DDBJ whole genome shotgun (WGS) entry which is preliminary data.</text>
</comment>
<accession>A0A843VFL9</accession>
<keyword evidence="4" id="KW-1185">Reference proteome</keyword>
<organism evidence="3 4">
    <name type="scientific">Colocasia esculenta</name>
    <name type="common">Wild taro</name>
    <name type="synonym">Arum esculentum</name>
    <dbReference type="NCBI Taxonomy" id="4460"/>
    <lineage>
        <taxon>Eukaryota</taxon>
        <taxon>Viridiplantae</taxon>
        <taxon>Streptophyta</taxon>
        <taxon>Embryophyta</taxon>
        <taxon>Tracheophyta</taxon>
        <taxon>Spermatophyta</taxon>
        <taxon>Magnoliopsida</taxon>
        <taxon>Liliopsida</taxon>
        <taxon>Araceae</taxon>
        <taxon>Aroideae</taxon>
        <taxon>Colocasieae</taxon>
        <taxon>Colocasia</taxon>
    </lineage>
</organism>
<reference evidence="3" key="1">
    <citation type="submission" date="2017-07" db="EMBL/GenBank/DDBJ databases">
        <title>Taro Niue Genome Assembly and Annotation.</title>
        <authorList>
            <person name="Atibalentja N."/>
            <person name="Keating K."/>
            <person name="Fields C.J."/>
        </authorList>
    </citation>
    <scope>NUCLEOTIDE SEQUENCE</scope>
    <source>
        <strain evidence="3">Niue_2</strain>
        <tissue evidence="3">Leaf</tissue>
    </source>
</reference>
<dbReference type="EMBL" id="NMUH01001224">
    <property type="protein sequence ID" value="MQL90249.1"/>
    <property type="molecule type" value="Genomic_DNA"/>
</dbReference>
<evidence type="ECO:0000313" key="4">
    <source>
        <dbReference type="Proteomes" id="UP000652761"/>
    </source>
</evidence>
<dbReference type="AlphaFoldDB" id="A0A843VFL9"/>
<gene>
    <name evidence="3" type="ORF">Taro_022835</name>
</gene>
<dbReference type="PANTHER" id="PTHR33270">
    <property type="entry name" value="BNAC05G50380D PROTEIN"/>
    <property type="match status" value="1"/>
</dbReference>
<dbReference type="Pfam" id="PF23156">
    <property type="entry name" value="DUF7054"/>
    <property type="match status" value="1"/>
</dbReference>
<sequence>MLTQRPNARPERLRRLGGVPKDGAGAGRRLTRLLINVTVQRSLGPVQVVVPPESMVAELIKAAVEAYAKEGRRPLLPDTDPGAFELHYSQFSLESLSREEKLMNLGSRNFFLCHKPRPAPAGGDCRADEARKASSVLLLLPLSRLINISLRP</sequence>
<proteinExistence type="predicted"/>
<dbReference type="OrthoDB" id="651546at2759"/>
<dbReference type="InterPro" id="IPR040358">
    <property type="entry name" value="At4g22758-like"/>
</dbReference>
<dbReference type="Proteomes" id="UP000652761">
    <property type="component" value="Unassembled WGS sequence"/>
</dbReference>
<evidence type="ECO:0000259" key="2">
    <source>
        <dbReference type="Pfam" id="PF23156"/>
    </source>
</evidence>
<name>A0A843VFL9_COLES</name>
<feature type="domain" description="DUF7054" evidence="2">
    <location>
        <begin position="30"/>
        <end position="113"/>
    </location>
</feature>